<dbReference type="Pfam" id="PF05577">
    <property type="entry name" value="Peptidase_S28"/>
    <property type="match status" value="2"/>
</dbReference>
<evidence type="ECO:0000256" key="3">
    <source>
        <dbReference type="ARBA" id="ARBA00022729"/>
    </source>
</evidence>
<name>A0AAV1YU91_9ARAC</name>
<dbReference type="GO" id="GO:0008239">
    <property type="term" value="F:dipeptidyl-peptidase activity"/>
    <property type="evidence" value="ECO:0007669"/>
    <property type="project" value="TreeGrafter"/>
</dbReference>
<evidence type="ECO:0000256" key="4">
    <source>
        <dbReference type="ARBA" id="ARBA00022801"/>
    </source>
</evidence>
<keyword evidence="2" id="KW-0645">Protease</keyword>
<dbReference type="EMBL" id="CAXIEN010000005">
    <property type="protein sequence ID" value="CAL1262505.1"/>
    <property type="molecule type" value="Genomic_DNA"/>
</dbReference>
<keyword evidence="3 6" id="KW-0732">Signal</keyword>
<dbReference type="InterPro" id="IPR029058">
    <property type="entry name" value="AB_hydrolase_fold"/>
</dbReference>
<dbReference type="PANTHER" id="PTHR11010:SF107">
    <property type="entry name" value="DIPEPTIDYL PEPTIDASE 2"/>
    <property type="match status" value="1"/>
</dbReference>
<dbReference type="AlphaFoldDB" id="A0AAV1YU91"/>
<dbReference type="PANTHER" id="PTHR11010">
    <property type="entry name" value="PROTEASE S28 PRO-X CARBOXYPEPTIDASE-RELATED"/>
    <property type="match status" value="1"/>
</dbReference>
<comment type="caution">
    <text evidence="7">The sequence shown here is derived from an EMBL/GenBank/DDBJ whole genome shotgun (WGS) entry which is preliminary data.</text>
</comment>
<dbReference type="InterPro" id="IPR008758">
    <property type="entry name" value="Peptidase_S28"/>
</dbReference>
<keyword evidence="4" id="KW-0378">Hydrolase</keyword>
<evidence type="ECO:0008006" key="9">
    <source>
        <dbReference type="Google" id="ProtNLM"/>
    </source>
</evidence>
<evidence type="ECO:0000256" key="2">
    <source>
        <dbReference type="ARBA" id="ARBA00022670"/>
    </source>
</evidence>
<dbReference type="Proteomes" id="UP001497382">
    <property type="component" value="Unassembled WGS sequence"/>
</dbReference>
<evidence type="ECO:0000256" key="1">
    <source>
        <dbReference type="ARBA" id="ARBA00011079"/>
    </source>
</evidence>
<gene>
    <name evidence="7" type="ORF">LARSCL_LOCUS1023</name>
</gene>
<dbReference type="Gene3D" id="1.20.120.980">
    <property type="entry name" value="Serine carboxypeptidase S28, SKS domain"/>
    <property type="match status" value="2"/>
</dbReference>
<protein>
    <recommendedName>
        <fullName evidence="9">Dipeptidyl peptidase 2</fullName>
    </recommendedName>
</protein>
<evidence type="ECO:0000256" key="5">
    <source>
        <dbReference type="ARBA" id="ARBA00023180"/>
    </source>
</evidence>
<evidence type="ECO:0000313" key="8">
    <source>
        <dbReference type="Proteomes" id="UP001497382"/>
    </source>
</evidence>
<sequence>MYILYALTLGLFVIGKSFAEDYDYVEGYFDQKIDHFNFLSHGNQTYKQRYLFNATWWDVGRGPIFFYAGNEGDVVGFWKNTGFIFKAAKQFNALVLFAEHRYYGKSLPFGNDSFKGDNIGFLSVSQALSDYAFFLRRFQETHKAEKCPIIAFGGSYGGMLAAYMRFKYPNIIHGAIAASAPLYQVAGKIPGEVFFQAVTKDFSDISPKCEAQVRLAFSQLDKWAAMGQSGYSEISQTFHLCKPINSAQDYEHLLRWARNAFVSAAMMDYPYAASFMGNFPAFPVKVMCNRLQSAARPADGLCQAVSLYYNASETENCFDIYQEYIYCADPTGCGLGFDATAWDYQACTEINLEGSTSGTVDMFPVLPFTSQMRDEYCYKTYKVLPRRNYLDVEYWGGATWWDVGRGPIFFYLGNEGDIVGLLKNNGFIFKAAKQFNALALFVEHRYYGKSLPFGNDSFKPENIGFLSVDQALSDYAFFIRRFQETHKAEKCPVIAFGGSYGGILAAYMRFKYPNIILGSIAASAPLYQVSGKVSGDIFFQVVTKDFHDISPQCEAQVRSAFSQLDKWAAMGQSGYSEIARTFRLCKPLNSAQDYEHLLRWARNAFVSVAMMDYPYPASAIGNLPAFPVKVMCNRLQSAARPVDGLCQAVALYYNASETVNCFDIYQEYIYCADPTGCGLGFDATAWDYQACTEINLEGSTWGTVDMFPALPFTSQMRDEYCYKTYKVLPRRNYLDVQFWGEDISSATNIVFSNGNLDPWAPGGILKNISDSLVAVMIDGGAHHLDFKEDHPEDPASVIFARDFELANIGKWLQEYYDKLYQ</sequence>
<accession>A0AAV1YU91</accession>
<keyword evidence="8" id="KW-1185">Reference proteome</keyword>
<dbReference type="GO" id="GO:0006508">
    <property type="term" value="P:proteolysis"/>
    <property type="evidence" value="ECO:0007669"/>
    <property type="project" value="UniProtKB-KW"/>
</dbReference>
<dbReference type="GO" id="GO:0070008">
    <property type="term" value="F:serine-type exopeptidase activity"/>
    <property type="evidence" value="ECO:0007669"/>
    <property type="project" value="InterPro"/>
</dbReference>
<dbReference type="FunFam" id="1.20.120.980:FF:000001">
    <property type="entry name" value="Dipeptidyl peptidase 7"/>
    <property type="match status" value="2"/>
</dbReference>
<dbReference type="InterPro" id="IPR042269">
    <property type="entry name" value="Ser_carbopepase_S28_SKS"/>
</dbReference>
<feature type="signal peptide" evidence="6">
    <location>
        <begin position="1"/>
        <end position="19"/>
    </location>
</feature>
<comment type="similarity">
    <text evidence="1">Belongs to the peptidase S28 family.</text>
</comment>
<proteinExistence type="inferred from homology"/>
<keyword evidence="5" id="KW-0325">Glycoprotein</keyword>
<evidence type="ECO:0000256" key="6">
    <source>
        <dbReference type="SAM" id="SignalP"/>
    </source>
</evidence>
<dbReference type="SUPFAM" id="SSF53474">
    <property type="entry name" value="alpha/beta-Hydrolases"/>
    <property type="match status" value="2"/>
</dbReference>
<organism evidence="7 8">
    <name type="scientific">Larinioides sclopetarius</name>
    <dbReference type="NCBI Taxonomy" id="280406"/>
    <lineage>
        <taxon>Eukaryota</taxon>
        <taxon>Metazoa</taxon>
        <taxon>Ecdysozoa</taxon>
        <taxon>Arthropoda</taxon>
        <taxon>Chelicerata</taxon>
        <taxon>Arachnida</taxon>
        <taxon>Araneae</taxon>
        <taxon>Araneomorphae</taxon>
        <taxon>Entelegynae</taxon>
        <taxon>Araneoidea</taxon>
        <taxon>Araneidae</taxon>
        <taxon>Larinioides</taxon>
    </lineage>
</organism>
<feature type="chain" id="PRO_5043516802" description="Dipeptidyl peptidase 2" evidence="6">
    <location>
        <begin position="20"/>
        <end position="821"/>
    </location>
</feature>
<evidence type="ECO:0000313" key="7">
    <source>
        <dbReference type="EMBL" id="CAL1262505.1"/>
    </source>
</evidence>
<reference evidence="7 8" key="1">
    <citation type="submission" date="2024-04" db="EMBL/GenBank/DDBJ databases">
        <authorList>
            <person name="Rising A."/>
            <person name="Reimegard J."/>
            <person name="Sonavane S."/>
            <person name="Akerstrom W."/>
            <person name="Nylinder S."/>
            <person name="Hedman E."/>
            <person name="Kallberg Y."/>
        </authorList>
    </citation>
    <scope>NUCLEOTIDE SEQUENCE [LARGE SCALE GENOMIC DNA]</scope>
</reference>
<dbReference type="Gene3D" id="3.40.50.1820">
    <property type="entry name" value="alpha/beta hydrolase"/>
    <property type="match status" value="2"/>
</dbReference>